<dbReference type="SMART" id="SM00020">
    <property type="entry name" value="Tryp_SPc"/>
    <property type="match status" value="1"/>
</dbReference>
<protein>
    <submittedName>
        <fullName evidence="4">Peptidase S1 domain-containing protein</fullName>
    </submittedName>
</protein>
<accession>A0A914DR57</accession>
<evidence type="ECO:0000259" key="2">
    <source>
        <dbReference type="PROSITE" id="PS50240"/>
    </source>
</evidence>
<feature type="domain" description="Peptidase S1" evidence="2">
    <location>
        <begin position="1"/>
        <end position="172"/>
    </location>
</feature>
<dbReference type="InterPro" id="IPR001254">
    <property type="entry name" value="Trypsin_dom"/>
</dbReference>
<organism evidence="3 4">
    <name type="scientific">Acrobeloides nanus</name>
    <dbReference type="NCBI Taxonomy" id="290746"/>
    <lineage>
        <taxon>Eukaryota</taxon>
        <taxon>Metazoa</taxon>
        <taxon>Ecdysozoa</taxon>
        <taxon>Nematoda</taxon>
        <taxon>Chromadorea</taxon>
        <taxon>Rhabditida</taxon>
        <taxon>Tylenchina</taxon>
        <taxon>Cephalobomorpha</taxon>
        <taxon>Cephaloboidea</taxon>
        <taxon>Cephalobidae</taxon>
        <taxon>Acrobeloides</taxon>
    </lineage>
</organism>
<reference evidence="4" key="1">
    <citation type="submission" date="2022-11" db="UniProtKB">
        <authorList>
            <consortium name="WormBaseParasite"/>
        </authorList>
    </citation>
    <scope>IDENTIFICATION</scope>
</reference>
<dbReference type="InterPro" id="IPR043504">
    <property type="entry name" value="Peptidase_S1_PA_chymotrypsin"/>
</dbReference>
<dbReference type="InterPro" id="IPR009003">
    <property type="entry name" value="Peptidase_S1_PA"/>
</dbReference>
<sequence>MSIAKVMNHPDFNEETMENNIAIVRLQIPEYISNFIHPICIPENDADMLELKSVLVGPGKNGSLSMTTIFPKSFLAAMIDIQDTNCCKHHPLRPRNFVVNDKNICTGSRGKGSSEGDTGSPLLVNSYGSWYQIGIVSFGMGSNQEIENQDVYPSILVTIYEQAVASLTPLSA</sequence>
<dbReference type="Pfam" id="PF00089">
    <property type="entry name" value="Trypsin"/>
    <property type="match status" value="1"/>
</dbReference>
<dbReference type="PANTHER" id="PTHR24253:SF153">
    <property type="entry name" value="SERINE PROTEASE HEPSIN"/>
    <property type="match status" value="1"/>
</dbReference>
<dbReference type="PROSITE" id="PS50240">
    <property type="entry name" value="TRYPSIN_DOM"/>
    <property type="match status" value="1"/>
</dbReference>
<dbReference type="PANTHER" id="PTHR24253">
    <property type="entry name" value="TRANSMEMBRANE PROTEASE SERINE"/>
    <property type="match status" value="1"/>
</dbReference>
<keyword evidence="1" id="KW-1015">Disulfide bond</keyword>
<keyword evidence="3" id="KW-1185">Reference proteome</keyword>
<dbReference type="SUPFAM" id="SSF50494">
    <property type="entry name" value="Trypsin-like serine proteases"/>
    <property type="match status" value="1"/>
</dbReference>
<dbReference type="WBParaSite" id="ACRNAN_scaffold3579.g12187.t1">
    <property type="protein sequence ID" value="ACRNAN_scaffold3579.g12187.t1"/>
    <property type="gene ID" value="ACRNAN_scaffold3579.g12187"/>
</dbReference>
<dbReference type="GO" id="GO:0004252">
    <property type="term" value="F:serine-type endopeptidase activity"/>
    <property type="evidence" value="ECO:0007669"/>
    <property type="project" value="InterPro"/>
</dbReference>
<evidence type="ECO:0000313" key="4">
    <source>
        <dbReference type="WBParaSite" id="ACRNAN_scaffold3579.g12187.t1"/>
    </source>
</evidence>
<evidence type="ECO:0000256" key="1">
    <source>
        <dbReference type="ARBA" id="ARBA00023157"/>
    </source>
</evidence>
<proteinExistence type="predicted"/>
<name>A0A914DR57_9BILA</name>
<dbReference type="GO" id="GO:0006508">
    <property type="term" value="P:proteolysis"/>
    <property type="evidence" value="ECO:0007669"/>
    <property type="project" value="InterPro"/>
</dbReference>
<evidence type="ECO:0000313" key="3">
    <source>
        <dbReference type="Proteomes" id="UP000887540"/>
    </source>
</evidence>
<dbReference type="Proteomes" id="UP000887540">
    <property type="component" value="Unplaced"/>
</dbReference>
<dbReference type="AlphaFoldDB" id="A0A914DR57"/>
<dbReference type="Gene3D" id="2.40.10.10">
    <property type="entry name" value="Trypsin-like serine proteases"/>
    <property type="match status" value="2"/>
</dbReference>